<dbReference type="Pfam" id="PF16747">
    <property type="entry name" value="Adhesin_E"/>
    <property type="match status" value="1"/>
</dbReference>
<feature type="chain" id="PRO_5012647517" description="Surface-adhesin protein E-like domain-containing protein" evidence="1">
    <location>
        <begin position="19"/>
        <end position="129"/>
    </location>
</feature>
<dbReference type="AlphaFoldDB" id="A0A240DYZ1"/>
<organism evidence="3 4">
    <name type="scientific">Polynucleobacter meluiroseus</name>
    <dbReference type="NCBI Taxonomy" id="1938814"/>
    <lineage>
        <taxon>Bacteria</taxon>
        <taxon>Pseudomonadati</taxon>
        <taxon>Pseudomonadota</taxon>
        <taxon>Betaproteobacteria</taxon>
        <taxon>Burkholderiales</taxon>
        <taxon>Burkholderiaceae</taxon>
        <taxon>Polynucleobacter</taxon>
    </lineage>
</organism>
<sequence length="129" mass="14903">MKKFTAIILCCISSVAMANWLELGSNDTAVVKVDTSTIKRNPYSIEAWVLFDLKKPMQIFEGDRDVYSGVAYYEYDCTENKARFLEKYAYTEKNGQGDRIFSSNKPENWLSIPPNVLNFKVFTYLCRPK</sequence>
<proteinExistence type="predicted"/>
<evidence type="ECO:0000259" key="2">
    <source>
        <dbReference type="Pfam" id="PF16747"/>
    </source>
</evidence>
<dbReference type="InterPro" id="IPR031939">
    <property type="entry name" value="Adhesin_E-like"/>
</dbReference>
<evidence type="ECO:0000256" key="1">
    <source>
        <dbReference type="SAM" id="SignalP"/>
    </source>
</evidence>
<keyword evidence="4" id="KW-1185">Reference proteome</keyword>
<protein>
    <recommendedName>
        <fullName evidence="2">Surface-adhesin protein E-like domain-containing protein</fullName>
    </recommendedName>
</protein>
<keyword evidence="1" id="KW-0732">Signal</keyword>
<feature type="signal peptide" evidence="1">
    <location>
        <begin position="1"/>
        <end position="18"/>
    </location>
</feature>
<dbReference type="EMBL" id="OANS01000002">
    <property type="protein sequence ID" value="SNX28405.1"/>
    <property type="molecule type" value="Genomic_DNA"/>
</dbReference>
<feature type="domain" description="Surface-adhesin protein E-like" evidence="2">
    <location>
        <begin position="20"/>
        <end position="127"/>
    </location>
</feature>
<evidence type="ECO:0000313" key="4">
    <source>
        <dbReference type="Proteomes" id="UP000218069"/>
    </source>
</evidence>
<evidence type="ECO:0000313" key="3">
    <source>
        <dbReference type="EMBL" id="SNX28405.1"/>
    </source>
</evidence>
<reference evidence="4" key="1">
    <citation type="submission" date="2017-08" db="EMBL/GenBank/DDBJ databases">
        <authorList>
            <person name="Varghese N."/>
            <person name="Submissions S."/>
        </authorList>
    </citation>
    <scope>NUCLEOTIDE SEQUENCE [LARGE SCALE GENOMIC DNA]</scope>
    <source>
        <strain evidence="4">AP-Melu-1000-B4</strain>
    </source>
</reference>
<accession>A0A240DYZ1</accession>
<dbReference type="OrthoDB" id="9152002at2"/>
<name>A0A240DYZ1_9BURK</name>
<gene>
    <name evidence="3" type="ORF">SAMN06295945_0735</name>
</gene>
<dbReference type="RefSeq" id="WP_096672519.1">
    <property type="nucleotide sequence ID" value="NZ_OANS01000002.1"/>
</dbReference>
<dbReference type="Proteomes" id="UP000218069">
    <property type="component" value="Unassembled WGS sequence"/>
</dbReference>